<keyword evidence="3" id="KW-0813">Transport</keyword>
<evidence type="ECO:0000313" key="9">
    <source>
        <dbReference type="EMBL" id="BBB29542.1"/>
    </source>
</evidence>
<feature type="transmembrane region" description="Helical" evidence="8">
    <location>
        <begin position="198"/>
        <end position="216"/>
    </location>
</feature>
<evidence type="ECO:0000256" key="7">
    <source>
        <dbReference type="ARBA" id="ARBA00023136"/>
    </source>
</evidence>
<feature type="transmembrane region" description="Helical" evidence="8">
    <location>
        <begin position="132"/>
        <end position="159"/>
    </location>
</feature>
<feature type="transmembrane region" description="Helical" evidence="8">
    <location>
        <begin position="74"/>
        <end position="95"/>
    </location>
</feature>
<gene>
    <name evidence="9" type="ORF">NEJAP_1590</name>
</gene>
<dbReference type="PANTHER" id="PTHR30269:SF37">
    <property type="entry name" value="MEMBRANE TRANSPORTER PROTEIN"/>
    <property type="match status" value="1"/>
</dbReference>
<dbReference type="GO" id="GO:0005886">
    <property type="term" value="C:plasma membrane"/>
    <property type="evidence" value="ECO:0007669"/>
    <property type="project" value="UniProtKB-SubCell"/>
</dbReference>
<evidence type="ECO:0000256" key="5">
    <source>
        <dbReference type="ARBA" id="ARBA00022692"/>
    </source>
</evidence>
<dbReference type="Pfam" id="PF01925">
    <property type="entry name" value="TauE"/>
    <property type="match status" value="1"/>
</dbReference>
<feature type="transmembrane region" description="Helical" evidence="8">
    <location>
        <begin position="171"/>
        <end position="192"/>
    </location>
</feature>
<protein>
    <recommendedName>
        <fullName evidence="8">Probable membrane transporter protein</fullName>
    </recommendedName>
</protein>
<evidence type="ECO:0000256" key="1">
    <source>
        <dbReference type="ARBA" id="ARBA00004651"/>
    </source>
</evidence>
<dbReference type="RefSeq" id="WP_201350154.1">
    <property type="nucleotide sequence ID" value="NZ_AP014546.1"/>
</dbReference>
<organism evidence="9 10">
    <name type="scientific">Neptunomonas japonica JAMM 1380</name>
    <dbReference type="NCBI Taxonomy" id="1441457"/>
    <lineage>
        <taxon>Bacteria</taxon>
        <taxon>Pseudomonadati</taxon>
        <taxon>Pseudomonadota</taxon>
        <taxon>Gammaproteobacteria</taxon>
        <taxon>Oceanospirillales</taxon>
        <taxon>Oceanospirillaceae</taxon>
        <taxon>Neptunomonas</taxon>
    </lineage>
</organism>
<dbReference type="EMBL" id="AP014546">
    <property type="protein sequence ID" value="BBB29542.1"/>
    <property type="molecule type" value="Genomic_DNA"/>
</dbReference>
<feature type="transmembrane region" description="Helical" evidence="8">
    <location>
        <begin position="6"/>
        <end position="31"/>
    </location>
</feature>
<comment type="similarity">
    <text evidence="2 8">Belongs to the 4-toluene sulfonate uptake permease (TSUP) (TC 2.A.102) family.</text>
</comment>
<evidence type="ECO:0000256" key="3">
    <source>
        <dbReference type="ARBA" id="ARBA00022448"/>
    </source>
</evidence>
<feature type="transmembrane region" description="Helical" evidence="8">
    <location>
        <begin position="102"/>
        <end position="120"/>
    </location>
</feature>
<name>A0A7R6PG45_9GAMM</name>
<evidence type="ECO:0000256" key="8">
    <source>
        <dbReference type="RuleBase" id="RU363041"/>
    </source>
</evidence>
<dbReference type="Proteomes" id="UP000595332">
    <property type="component" value="Chromosome"/>
</dbReference>
<comment type="subcellular location">
    <subcellularLocation>
        <location evidence="1 8">Cell membrane</location>
        <topology evidence="1 8">Multi-pass membrane protein</topology>
    </subcellularLocation>
</comment>
<keyword evidence="7 8" id="KW-0472">Membrane</keyword>
<dbReference type="AlphaFoldDB" id="A0A7R6PG45"/>
<dbReference type="InterPro" id="IPR052017">
    <property type="entry name" value="TSUP"/>
</dbReference>
<evidence type="ECO:0000256" key="4">
    <source>
        <dbReference type="ARBA" id="ARBA00022475"/>
    </source>
</evidence>
<reference evidence="9 10" key="1">
    <citation type="journal article" date="2008" name="Int. J. Syst. Evol. Microbiol.">
        <title>Neptunomonas japonica sp. nov., an Osedax japonicus symbiont-like bacterium isolated from sediment adjacent to sperm whale carcasses off Kagoshima, Japan.</title>
        <authorList>
            <person name="Miyazaki M."/>
            <person name="Nogi Y."/>
            <person name="Fujiwara Y."/>
            <person name="Kawato M."/>
            <person name="Kubokawa K."/>
            <person name="Horikoshi K."/>
        </authorList>
    </citation>
    <scope>NUCLEOTIDE SEQUENCE [LARGE SCALE GENOMIC DNA]</scope>
    <source>
        <strain evidence="9 10">JAMM 1380</strain>
    </source>
</reference>
<dbReference type="PANTHER" id="PTHR30269">
    <property type="entry name" value="TRANSMEMBRANE PROTEIN YFCA"/>
    <property type="match status" value="1"/>
</dbReference>
<sequence length="248" mass="26777">MGLETLIPFIAIIAFATYVQTITGFALGMIVMGAVTAFSLVPIAFTSVVISAVTLINGLIAIKGNFHALDIKRVMITCAGIFPALLAGLILLDYLSESFNNLLQLLLGITIFTGGMLIMLRPEPLKEPSPNAVFAVSGATAGFLAGMFSMAGPPLVYLFYRQPFELKTIRLCLVSIFLVCSTARIIMVGFQGGLTLDMLTFSLLCIPMVMFFTWVGKRYPPPLSTTNMRRFAFSLLIIIGISLMVGAL</sequence>
<dbReference type="InterPro" id="IPR002781">
    <property type="entry name" value="TM_pro_TauE-like"/>
</dbReference>
<evidence type="ECO:0000256" key="2">
    <source>
        <dbReference type="ARBA" id="ARBA00009142"/>
    </source>
</evidence>
<keyword evidence="4 8" id="KW-1003">Cell membrane</keyword>
<evidence type="ECO:0000256" key="6">
    <source>
        <dbReference type="ARBA" id="ARBA00022989"/>
    </source>
</evidence>
<feature type="transmembrane region" description="Helical" evidence="8">
    <location>
        <begin position="228"/>
        <end position="247"/>
    </location>
</feature>
<accession>A0A7R6PG45</accession>
<dbReference type="KEGG" id="njp:NEJAP_1590"/>
<keyword evidence="5 8" id="KW-0812">Transmembrane</keyword>
<keyword evidence="6 8" id="KW-1133">Transmembrane helix</keyword>
<proteinExistence type="inferred from homology"/>
<feature type="transmembrane region" description="Helical" evidence="8">
    <location>
        <begin position="38"/>
        <end position="62"/>
    </location>
</feature>
<evidence type="ECO:0000313" key="10">
    <source>
        <dbReference type="Proteomes" id="UP000595332"/>
    </source>
</evidence>
<keyword evidence="10" id="KW-1185">Reference proteome</keyword>